<name>B8BS61_THAPS</name>
<dbReference type="HOGENOM" id="CLU_1411413_0_0_1"/>
<dbReference type="PANTHER" id="PTHR48112:SF15">
    <property type="entry name" value="HMG BOX DOMAIN-CONTAINING PROTEIN"/>
    <property type="match status" value="1"/>
</dbReference>
<feature type="compositionally biased region" description="Basic residues" evidence="2">
    <location>
        <begin position="137"/>
        <end position="149"/>
    </location>
</feature>
<protein>
    <recommendedName>
        <fullName evidence="5">HMG box domain-containing protein</fullName>
    </recommendedName>
</protein>
<keyword evidence="1" id="KW-0238">DNA-binding</keyword>
<dbReference type="GO" id="GO:0003677">
    <property type="term" value="F:DNA binding"/>
    <property type="evidence" value="ECO:0007669"/>
    <property type="project" value="UniProtKB-KW"/>
</dbReference>
<dbReference type="InterPro" id="IPR050342">
    <property type="entry name" value="HMGB"/>
</dbReference>
<dbReference type="PANTHER" id="PTHR48112">
    <property type="entry name" value="HIGH MOBILITY GROUP PROTEIN DSP1"/>
    <property type="match status" value="1"/>
</dbReference>
<dbReference type="AlphaFoldDB" id="B8BS61"/>
<dbReference type="GeneID" id="7445507"/>
<organism evidence="3 4">
    <name type="scientific">Thalassiosira pseudonana</name>
    <name type="common">Marine diatom</name>
    <name type="synonym">Cyclotella nana</name>
    <dbReference type="NCBI Taxonomy" id="35128"/>
    <lineage>
        <taxon>Eukaryota</taxon>
        <taxon>Sar</taxon>
        <taxon>Stramenopiles</taxon>
        <taxon>Ochrophyta</taxon>
        <taxon>Bacillariophyta</taxon>
        <taxon>Coscinodiscophyceae</taxon>
        <taxon>Thalassiosirophycidae</taxon>
        <taxon>Thalassiosirales</taxon>
        <taxon>Thalassiosiraceae</taxon>
        <taxon>Thalassiosira</taxon>
    </lineage>
</organism>
<dbReference type="InterPro" id="IPR036910">
    <property type="entry name" value="HMG_box_dom_sf"/>
</dbReference>
<dbReference type="Gene3D" id="1.10.30.10">
    <property type="entry name" value="High mobility group box domain"/>
    <property type="match status" value="1"/>
</dbReference>
<evidence type="ECO:0000313" key="3">
    <source>
        <dbReference type="EMBL" id="EED96664.1"/>
    </source>
</evidence>
<gene>
    <name evidence="3" type="ORF">THAPSDRAFT_1871</name>
</gene>
<dbReference type="Proteomes" id="UP000001449">
    <property type="component" value="Chromosome 1"/>
</dbReference>
<evidence type="ECO:0008006" key="5">
    <source>
        <dbReference type="Google" id="ProtNLM"/>
    </source>
</evidence>
<reference evidence="3 4" key="1">
    <citation type="journal article" date="2004" name="Science">
        <title>The genome of the diatom Thalassiosira pseudonana: ecology, evolution, and metabolism.</title>
        <authorList>
            <person name="Armbrust E.V."/>
            <person name="Berges J.A."/>
            <person name="Bowler C."/>
            <person name="Green B.R."/>
            <person name="Martinez D."/>
            <person name="Putnam N.H."/>
            <person name="Zhou S."/>
            <person name="Allen A.E."/>
            <person name="Apt K.E."/>
            <person name="Bechner M."/>
            <person name="Brzezinski M.A."/>
            <person name="Chaal B.K."/>
            <person name="Chiovitti A."/>
            <person name="Davis A.K."/>
            <person name="Demarest M.S."/>
            <person name="Detter J.C."/>
            <person name="Glavina T."/>
            <person name="Goodstein D."/>
            <person name="Hadi M.Z."/>
            <person name="Hellsten U."/>
            <person name="Hildebrand M."/>
            <person name="Jenkins B.D."/>
            <person name="Jurka J."/>
            <person name="Kapitonov V.V."/>
            <person name="Kroger N."/>
            <person name="Lau W.W."/>
            <person name="Lane T.W."/>
            <person name="Larimer F.W."/>
            <person name="Lippmeier J.C."/>
            <person name="Lucas S."/>
            <person name="Medina M."/>
            <person name="Montsant A."/>
            <person name="Obornik M."/>
            <person name="Parker M.S."/>
            <person name="Palenik B."/>
            <person name="Pazour G.J."/>
            <person name="Richardson P.M."/>
            <person name="Rynearson T.A."/>
            <person name="Saito M.A."/>
            <person name="Schwartz D.C."/>
            <person name="Thamatrakoln K."/>
            <person name="Valentin K."/>
            <person name="Vardi A."/>
            <person name="Wilkerson F.P."/>
            <person name="Rokhsar D.S."/>
        </authorList>
    </citation>
    <scope>NUCLEOTIDE SEQUENCE [LARGE SCALE GENOMIC DNA]</scope>
    <source>
        <strain evidence="3 4">CCMP1335</strain>
    </source>
</reference>
<reference evidence="3 4" key="2">
    <citation type="journal article" date="2008" name="Nature">
        <title>The Phaeodactylum genome reveals the evolutionary history of diatom genomes.</title>
        <authorList>
            <person name="Bowler C."/>
            <person name="Allen A.E."/>
            <person name="Badger J.H."/>
            <person name="Grimwood J."/>
            <person name="Jabbari K."/>
            <person name="Kuo A."/>
            <person name="Maheswari U."/>
            <person name="Martens C."/>
            <person name="Maumus F."/>
            <person name="Otillar R.P."/>
            <person name="Rayko E."/>
            <person name="Salamov A."/>
            <person name="Vandepoele K."/>
            <person name="Beszteri B."/>
            <person name="Gruber A."/>
            <person name="Heijde M."/>
            <person name="Katinka M."/>
            <person name="Mock T."/>
            <person name="Valentin K."/>
            <person name="Verret F."/>
            <person name="Berges J.A."/>
            <person name="Brownlee C."/>
            <person name="Cadoret J.P."/>
            <person name="Chiovitti A."/>
            <person name="Choi C.J."/>
            <person name="Coesel S."/>
            <person name="De Martino A."/>
            <person name="Detter J.C."/>
            <person name="Durkin C."/>
            <person name="Falciatore A."/>
            <person name="Fournet J."/>
            <person name="Haruta M."/>
            <person name="Huysman M.J."/>
            <person name="Jenkins B.D."/>
            <person name="Jiroutova K."/>
            <person name="Jorgensen R.E."/>
            <person name="Joubert Y."/>
            <person name="Kaplan A."/>
            <person name="Kroger N."/>
            <person name="Kroth P.G."/>
            <person name="La Roche J."/>
            <person name="Lindquist E."/>
            <person name="Lommer M."/>
            <person name="Martin-Jezequel V."/>
            <person name="Lopez P.J."/>
            <person name="Lucas S."/>
            <person name="Mangogna M."/>
            <person name="McGinnis K."/>
            <person name="Medlin L.K."/>
            <person name="Montsant A."/>
            <person name="Oudot-Le Secq M.P."/>
            <person name="Napoli C."/>
            <person name="Obornik M."/>
            <person name="Parker M.S."/>
            <person name="Petit J.L."/>
            <person name="Porcel B.M."/>
            <person name="Poulsen N."/>
            <person name="Robison M."/>
            <person name="Rychlewski L."/>
            <person name="Rynearson T.A."/>
            <person name="Schmutz J."/>
            <person name="Shapiro H."/>
            <person name="Siaut M."/>
            <person name="Stanley M."/>
            <person name="Sussman M.R."/>
            <person name="Taylor A.R."/>
            <person name="Vardi A."/>
            <person name="von Dassow P."/>
            <person name="Vyverman W."/>
            <person name="Willis A."/>
            <person name="Wyrwicz L.S."/>
            <person name="Rokhsar D.S."/>
            <person name="Weissenbach J."/>
            <person name="Armbrust E.V."/>
            <person name="Green B.R."/>
            <person name="Van de Peer Y."/>
            <person name="Grigoriev I.V."/>
        </authorList>
    </citation>
    <scope>NUCLEOTIDE SEQUENCE [LARGE SCALE GENOMIC DNA]</scope>
    <source>
        <strain evidence="3 4">CCMP1335</strain>
    </source>
</reference>
<dbReference type="GO" id="GO:0005634">
    <property type="term" value="C:nucleus"/>
    <property type="evidence" value="ECO:0000318"/>
    <property type="project" value="GO_Central"/>
</dbReference>
<evidence type="ECO:0000313" key="4">
    <source>
        <dbReference type="Proteomes" id="UP000001449"/>
    </source>
</evidence>
<sequence>MASDEEIQRIMGLRPVQPPEPRPRRPFTLYNVYFQYRVDIPERVDVNSSLRPEKYRGLILPEDWSIVGVNRKQRKDHINHGIIGFNELTKTISSRWKTVDDETKKYCQSLADIELKRYNKALAAYIEKYGEDAARTHRIHKKPKRKRRTRAEIDAAERTARGVAEEDHEKGDESRNSRAPYGLEMNDRKPAAN</sequence>
<dbReference type="KEGG" id="tps:THAPSDRAFT_1871"/>
<keyword evidence="4" id="KW-1185">Reference proteome</keyword>
<feature type="region of interest" description="Disordered" evidence="2">
    <location>
        <begin position="137"/>
        <end position="193"/>
    </location>
</feature>
<dbReference type="PaxDb" id="35128-Thaps1871"/>
<proteinExistence type="predicted"/>
<dbReference type="RefSeq" id="XP_002287023.1">
    <property type="nucleotide sequence ID" value="XM_002286987.1"/>
</dbReference>
<evidence type="ECO:0000256" key="2">
    <source>
        <dbReference type="SAM" id="MobiDB-lite"/>
    </source>
</evidence>
<dbReference type="SUPFAM" id="SSF47095">
    <property type="entry name" value="HMG-box"/>
    <property type="match status" value="1"/>
</dbReference>
<feature type="compositionally biased region" description="Basic and acidic residues" evidence="2">
    <location>
        <begin position="150"/>
        <end position="176"/>
    </location>
</feature>
<dbReference type="EMBL" id="CM000638">
    <property type="protein sequence ID" value="EED96664.1"/>
    <property type="molecule type" value="Genomic_DNA"/>
</dbReference>
<evidence type="ECO:0000256" key="1">
    <source>
        <dbReference type="ARBA" id="ARBA00023125"/>
    </source>
</evidence>
<dbReference type="InParanoid" id="B8BS61"/>
<accession>B8BS61</accession>